<proteinExistence type="predicted"/>
<name>A0A835YFD1_9CHLO</name>
<feature type="compositionally biased region" description="Basic and acidic residues" evidence="2">
    <location>
        <begin position="1"/>
        <end position="10"/>
    </location>
</feature>
<dbReference type="SUPFAM" id="SSF46579">
    <property type="entry name" value="Prefoldin"/>
    <property type="match status" value="1"/>
</dbReference>
<dbReference type="AlphaFoldDB" id="A0A835YFD1"/>
<sequence>MSTKAPEDSKPVTQEELDRLTGYGQDIKADAERLKERKARLEQELQECNKLEEEVQKLVADKTSAFDTRVDVGCDVLCAAHVPDTSRLYVSVGLGFHVEAALSEVTELVAPRKAHLTAQIADVGQRLADASACIAAFDNSLRLLREDHGQGA</sequence>
<dbReference type="Gene3D" id="1.10.287.370">
    <property type="match status" value="1"/>
</dbReference>
<dbReference type="InterPro" id="IPR004127">
    <property type="entry name" value="Prefoldin_subunit_alpha"/>
</dbReference>
<dbReference type="Pfam" id="PF02996">
    <property type="entry name" value="Prefoldin"/>
    <property type="match status" value="1"/>
</dbReference>
<feature type="coiled-coil region" evidence="1">
    <location>
        <begin position="24"/>
        <end position="61"/>
    </location>
</feature>
<gene>
    <name evidence="3" type="ORF">HYH03_000385</name>
</gene>
<evidence type="ECO:0000313" key="4">
    <source>
        <dbReference type="Proteomes" id="UP000612055"/>
    </source>
</evidence>
<feature type="region of interest" description="Disordered" evidence="2">
    <location>
        <begin position="1"/>
        <end position="21"/>
    </location>
</feature>
<protein>
    <recommendedName>
        <fullName evidence="5">Prefoldin subunit</fullName>
    </recommendedName>
</protein>
<organism evidence="3 4">
    <name type="scientific">Edaphochlamys debaryana</name>
    <dbReference type="NCBI Taxonomy" id="47281"/>
    <lineage>
        <taxon>Eukaryota</taxon>
        <taxon>Viridiplantae</taxon>
        <taxon>Chlorophyta</taxon>
        <taxon>core chlorophytes</taxon>
        <taxon>Chlorophyceae</taxon>
        <taxon>CS clade</taxon>
        <taxon>Chlamydomonadales</taxon>
        <taxon>Chlamydomonadales incertae sedis</taxon>
        <taxon>Edaphochlamys</taxon>
    </lineage>
</organism>
<evidence type="ECO:0000313" key="3">
    <source>
        <dbReference type="EMBL" id="KAG2501887.1"/>
    </source>
</evidence>
<dbReference type="Proteomes" id="UP000612055">
    <property type="component" value="Unassembled WGS sequence"/>
</dbReference>
<evidence type="ECO:0000256" key="2">
    <source>
        <dbReference type="SAM" id="MobiDB-lite"/>
    </source>
</evidence>
<comment type="caution">
    <text evidence="3">The sequence shown here is derived from an EMBL/GenBank/DDBJ whole genome shotgun (WGS) entry which is preliminary data.</text>
</comment>
<reference evidence="3" key="1">
    <citation type="journal article" date="2020" name="bioRxiv">
        <title>Comparative genomics of Chlamydomonas.</title>
        <authorList>
            <person name="Craig R.J."/>
            <person name="Hasan A.R."/>
            <person name="Ness R.W."/>
            <person name="Keightley P.D."/>
        </authorList>
    </citation>
    <scope>NUCLEOTIDE SEQUENCE</scope>
    <source>
        <strain evidence="3">CCAP 11/70</strain>
    </source>
</reference>
<keyword evidence="1" id="KW-0175">Coiled coil</keyword>
<dbReference type="EMBL" id="JAEHOE010000001">
    <property type="protein sequence ID" value="KAG2501887.1"/>
    <property type="molecule type" value="Genomic_DNA"/>
</dbReference>
<dbReference type="OrthoDB" id="532789at2759"/>
<evidence type="ECO:0000256" key="1">
    <source>
        <dbReference type="SAM" id="Coils"/>
    </source>
</evidence>
<dbReference type="GO" id="GO:0009409">
    <property type="term" value="P:response to cold"/>
    <property type="evidence" value="ECO:0007669"/>
    <property type="project" value="UniProtKB-ARBA"/>
</dbReference>
<dbReference type="InterPro" id="IPR009053">
    <property type="entry name" value="Prefoldin"/>
</dbReference>
<evidence type="ECO:0008006" key="5">
    <source>
        <dbReference type="Google" id="ProtNLM"/>
    </source>
</evidence>
<keyword evidence="4" id="KW-1185">Reference proteome</keyword>
<accession>A0A835YFD1</accession>
<dbReference type="GO" id="GO:0006457">
    <property type="term" value="P:protein folding"/>
    <property type="evidence" value="ECO:0007669"/>
    <property type="project" value="UniProtKB-ARBA"/>
</dbReference>